<keyword evidence="1" id="KW-1133">Transmembrane helix</keyword>
<dbReference type="EMBL" id="CP026377">
    <property type="protein sequence ID" value="AUX93729.1"/>
    <property type="molecule type" value="Genomic_DNA"/>
</dbReference>
<sequence>MIFLKLISHGIAGVRDCIIIVTLGLLFWFIFMSEFKYRYFMAGISCLGFLAAYLTYRIAEKVDDGI</sequence>
<organism evidence="2 3">
    <name type="scientific">Mixta gaviniae</name>
    <dbReference type="NCBI Taxonomy" id="665914"/>
    <lineage>
        <taxon>Bacteria</taxon>
        <taxon>Pseudomonadati</taxon>
        <taxon>Pseudomonadota</taxon>
        <taxon>Gammaproteobacteria</taxon>
        <taxon>Enterobacterales</taxon>
        <taxon>Erwiniaceae</taxon>
        <taxon>Mixta</taxon>
    </lineage>
</organism>
<reference evidence="2 3" key="1">
    <citation type="submission" date="2018-01" db="EMBL/GenBank/DDBJ databases">
        <title>Complete and assembled Genome of Pantoea gaviniae DSM22758T.</title>
        <authorList>
            <person name="Stevens M.J.A."/>
            <person name="Zurfluh K."/>
            <person name="Stephan R."/>
        </authorList>
    </citation>
    <scope>NUCLEOTIDE SEQUENCE [LARGE SCALE GENOMIC DNA]</scope>
    <source>
        <strain evidence="2 3">DSM 22758</strain>
    </source>
</reference>
<dbReference type="KEGG" id="pgz:C2E15_12000"/>
<evidence type="ECO:0000313" key="3">
    <source>
        <dbReference type="Proteomes" id="UP000238365"/>
    </source>
</evidence>
<proteinExistence type="predicted"/>
<evidence type="ECO:0000256" key="1">
    <source>
        <dbReference type="SAM" id="Phobius"/>
    </source>
</evidence>
<dbReference type="RefSeq" id="WP_104957572.1">
    <property type="nucleotide sequence ID" value="NZ_CP026377.1"/>
</dbReference>
<feature type="transmembrane region" description="Helical" evidence="1">
    <location>
        <begin position="12"/>
        <end position="31"/>
    </location>
</feature>
<feature type="transmembrane region" description="Helical" evidence="1">
    <location>
        <begin position="37"/>
        <end position="56"/>
    </location>
</feature>
<dbReference type="AlphaFoldDB" id="A0A2L0IGU8"/>
<evidence type="ECO:0000313" key="2">
    <source>
        <dbReference type="EMBL" id="AUX93729.1"/>
    </source>
</evidence>
<gene>
    <name evidence="2" type="ORF">C2E15_12000</name>
</gene>
<keyword evidence="3" id="KW-1185">Reference proteome</keyword>
<keyword evidence="1" id="KW-0472">Membrane</keyword>
<protein>
    <submittedName>
        <fullName evidence="2">Uncharacterized protein</fullName>
    </submittedName>
</protein>
<dbReference type="Proteomes" id="UP000238365">
    <property type="component" value="Chromosome"/>
</dbReference>
<keyword evidence="1" id="KW-0812">Transmembrane</keyword>
<name>A0A2L0IGU8_9GAMM</name>
<accession>A0A2L0IGU8</accession>